<keyword evidence="3" id="KW-1185">Reference proteome</keyword>
<sequence>MALLVLATSVFAALAIGPLHIATGSYDGRNGAAEALDDAVAGLPPKLYEHRYDSISPGTRTPGIYCPDSAQSSAFWKLKRVQIEQADFSEGRGLIRTEWRRAQTARAFAYLYNTTMYDAHQSELRRACPGIQLQPFIPQLKAGG</sequence>
<feature type="signal peptide" evidence="1">
    <location>
        <begin position="1"/>
        <end position="21"/>
    </location>
</feature>
<protein>
    <submittedName>
        <fullName evidence="2">Uncharacterized protein</fullName>
    </submittedName>
</protein>
<name>A0A4S1X301_9SPHN</name>
<dbReference type="EMBL" id="SRXT01000007">
    <property type="protein sequence ID" value="TGX50311.1"/>
    <property type="molecule type" value="Genomic_DNA"/>
</dbReference>
<comment type="caution">
    <text evidence="2">The sequence shown here is derived from an EMBL/GenBank/DDBJ whole genome shotgun (WGS) entry which is preliminary data.</text>
</comment>
<dbReference type="AlphaFoldDB" id="A0A4S1X301"/>
<reference evidence="2 3" key="1">
    <citation type="submission" date="2019-04" db="EMBL/GenBank/DDBJ databases">
        <title>Sphingomonas psychrotolerans sp. nov., isolated from soil in the Tianshan Mountains, Xinjiang, China.</title>
        <authorList>
            <person name="Luo Y."/>
            <person name="Sheng H."/>
        </authorList>
    </citation>
    <scope>NUCLEOTIDE SEQUENCE [LARGE SCALE GENOMIC DNA]</scope>
    <source>
        <strain evidence="2 3">ZFGT-11</strain>
    </source>
</reference>
<dbReference type="Proteomes" id="UP000306147">
    <property type="component" value="Unassembled WGS sequence"/>
</dbReference>
<feature type="chain" id="PRO_5020235458" evidence="1">
    <location>
        <begin position="22"/>
        <end position="144"/>
    </location>
</feature>
<proteinExistence type="predicted"/>
<dbReference type="RefSeq" id="WP_135965228.1">
    <property type="nucleotide sequence ID" value="NZ_SRXT01000007.1"/>
</dbReference>
<organism evidence="2 3">
    <name type="scientific">Sphingomonas gei</name>
    <dbReference type="NCBI Taxonomy" id="1395960"/>
    <lineage>
        <taxon>Bacteria</taxon>
        <taxon>Pseudomonadati</taxon>
        <taxon>Pseudomonadota</taxon>
        <taxon>Alphaproteobacteria</taxon>
        <taxon>Sphingomonadales</taxon>
        <taxon>Sphingomonadaceae</taxon>
        <taxon>Sphingomonas</taxon>
    </lineage>
</organism>
<gene>
    <name evidence="2" type="ORF">E5A73_18005</name>
</gene>
<evidence type="ECO:0000313" key="2">
    <source>
        <dbReference type="EMBL" id="TGX50311.1"/>
    </source>
</evidence>
<keyword evidence="1" id="KW-0732">Signal</keyword>
<evidence type="ECO:0000313" key="3">
    <source>
        <dbReference type="Proteomes" id="UP000306147"/>
    </source>
</evidence>
<evidence type="ECO:0000256" key="1">
    <source>
        <dbReference type="SAM" id="SignalP"/>
    </source>
</evidence>
<accession>A0A4S1X301</accession>